<feature type="region of interest" description="Disordered" evidence="2">
    <location>
        <begin position="42"/>
        <end position="62"/>
    </location>
</feature>
<reference evidence="3" key="1">
    <citation type="submission" date="2020-05" db="EMBL/GenBank/DDBJ databases">
        <title>Phylogenomic resolution of chytrid fungi.</title>
        <authorList>
            <person name="Stajich J.E."/>
            <person name="Amses K."/>
            <person name="Simmons R."/>
            <person name="Seto K."/>
            <person name="Myers J."/>
            <person name="Bonds A."/>
            <person name="Quandt C.A."/>
            <person name="Barry K."/>
            <person name="Liu P."/>
            <person name="Grigoriev I."/>
            <person name="Longcore J.E."/>
            <person name="James T.Y."/>
        </authorList>
    </citation>
    <scope>NUCLEOTIDE SEQUENCE</scope>
    <source>
        <strain evidence="3">JEL0476</strain>
    </source>
</reference>
<dbReference type="PANTHER" id="PTHR28634:SF1">
    <property type="entry name" value="ZINC FINGER B-BOX DOMAIN-CONTAINING PROTEIN 1"/>
    <property type="match status" value="1"/>
</dbReference>
<protein>
    <submittedName>
        <fullName evidence="3">Uncharacterized protein</fullName>
    </submittedName>
</protein>
<proteinExistence type="predicted"/>
<evidence type="ECO:0000313" key="3">
    <source>
        <dbReference type="EMBL" id="KAJ3228370.1"/>
    </source>
</evidence>
<dbReference type="Proteomes" id="UP001211065">
    <property type="component" value="Unassembled WGS sequence"/>
</dbReference>
<evidence type="ECO:0000256" key="2">
    <source>
        <dbReference type="SAM" id="MobiDB-lite"/>
    </source>
</evidence>
<name>A0AAD5U8J0_9FUNG</name>
<dbReference type="InterPro" id="IPR037688">
    <property type="entry name" value="ZBBX"/>
</dbReference>
<feature type="compositionally biased region" description="Polar residues" evidence="2">
    <location>
        <begin position="118"/>
        <end position="141"/>
    </location>
</feature>
<keyword evidence="1" id="KW-0175">Coiled coil</keyword>
<feature type="coiled-coil region" evidence="1">
    <location>
        <begin position="341"/>
        <end position="377"/>
    </location>
</feature>
<keyword evidence="4" id="KW-1185">Reference proteome</keyword>
<evidence type="ECO:0000313" key="4">
    <source>
        <dbReference type="Proteomes" id="UP001211065"/>
    </source>
</evidence>
<evidence type="ECO:0000256" key="1">
    <source>
        <dbReference type="SAM" id="Coils"/>
    </source>
</evidence>
<gene>
    <name evidence="3" type="ORF">HK099_002875</name>
</gene>
<feature type="region of interest" description="Disordered" evidence="2">
    <location>
        <begin position="116"/>
        <end position="160"/>
    </location>
</feature>
<accession>A0AAD5U8J0</accession>
<organism evidence="3 4">
    <name type="scientific">Clydaea vesicula</name>
    <dbReference type="NCBI Taxonomy" id="447962"/>
    <lineage>
        <taxon>Eukaryota</taxon>
        <taxon>Fungi</taxon>
        <taxon>Fungi incertae sedis</taxon>
        <taxon>Chytridiomycota</taxon>
        <taxon>Chytridiomycota incertae sedis</taxon>
        <taxon>Chytridiomycetes</taxon>
        <taxon>Lobulomycetales</taxon>
        <taxon>Lobulomycetaceae</taxon>
        <taxon>Clydaea</taxon>
    </lineage>
</organism>
<comment type="caution">
    <text evidence="3">The sequence shown here is derived from an EMBL/GenBank/DDBJ whole genome shotgun (WGS) entry which is preliminary data.</text>
</comment>
<feature type="compositionally biased region" description="Basic and acidic residues" evidence="2">
    <location>
        <begin position="42"/>
        <end position="52"/>
    </location>
</feature>
<sequence>MKSANARMFEKRKKTQSQVELEIRKLEKDNKAMEDRLKSLHENLQKQKEQRKNSAYLWKGGQEQKSLNAYAKDVLMAKNFKSRFNGVGQEADRKRAVIESTKNSKSLLERALADFKKSSTNNSQSLEQLTQKPITQQSPQRPSVPMPPTQNIENASNPRARMWKIPVSAQPTVLSTKSLKDESFEDTKNQNNTFSNYNFKPLSDNDPLKFTYTSSLLEHSVDDPVPNKNNSLLSGTFDEAKNQKSFEDALMEWRNGRKSEVDLLIPKAAESENNQYFQENKKEKRINTDFNNNQLANSKFYKVDSNDSKGTETIVEKLPNNNDTILHLITSGKGQNGISYMEKLLLNKLRLEKDLVREKEEREREVFFKKKEELLKKEESLEQFNSGQSNNESNFFSIDTLDVVESSDDEFYFENNKNIKNASIKMEYEKKIELTVKEIETCLEDKGKMRKDVTVIEP</sequence>
<dbReference type="AlphaFoldDB" id="A0AAD5U8J0"/>
<dbReference type="PANTHER" id="PTHR28634">
    <property type="entry name" value="ZINC FINGER B-BOX DOMAIN-CONTAINING PROTEIN 1"/>
    <property type="match status" value="1"/>
</dbReference>
<dbReference type="EMBL" id="JADGJW010000002">
    <property type="protein sequence ID" value="KAJ3228370.1"/>
    <property type="molecule type" value="Genomic_DNA"/>
</dbReference>